<evidence type="ECO:0000259" key="8">
    <source>
        <dbReference type="PROSITE" id="PS52029"/>
    </source>
</evidence>
<evidence type="ECO:0000256" key="6">
    <source>
        <dbReference type="PROSITE-ProRule" id="PRU01373"/>
    </source>
</evidence>
<dbReference type="InterPro" id="IPR022029">
    <property type="entry name" value="YoaR-like_PG-bd"/>
</dbReference>
<dbReference type="AlphaFoldDB" id="A0A7G9GC86"/>
<evidence type="ECO:0000256" key="1">
    <source>
        <dbReference type="ARBA" id="ARBA00004752"/>
    </source>
</evidence>
<dbReference type="GO" id="GO:0071972">
    <property type="term" value="F:peptidoglycan L,D-transpeptidase activity"/>
    <property type="evidence" value="ECO:0007669"/>
    <property type="project" value="TreeGrafter"/>
</dbReference>
<evidence type="ECO:0000313" key="9">
    <source>
        <dbReference type="EMBL" id="QNM08418.1"/>
    </source>
</evidence>
<evidence type="ECO:0000256" key="7">
    <source>
        <dbReference type="SAM" id="Phobius"/>
    </source>
</evidence>
<accession>A0A7G9GC86</accession>
<comment type="pathway">
    <text evidence="1 6">Cell wall biogenesis; peptidoglycan biosynthesis.</text>
</comment>
<dbReference type="GO" id="GO:0005576">
    <property type="term" value="C:extracellular region"/>
    <property type="evidence" value="ECO:0007669"/>
    <property type="project" value="TreeGrafter"/>
</dbReference>
<evidence type="ECO:0000256" key="4">
    <source>
        <dbReference type="ARBA" id="ARBA00022984"/>
    </source>
</evidence>
<feature type="transmembrane region" description="Helical" evidence="7">
    <location>
        <begin position="12"/>
        <end position="29"/>
    </location>
</feature>
<dbReference type="InterPro" id="IPR038054">
    <property type="entry name" value="LD_TPept-like_central_sf"/>
</dbReference>
<dbReference type="InterPro" id="IPR005490">
    <property type="entry name" value="LD_TPept_cat_dom"/>
</dbReference>
<feature type="active site" description="Nucleophile" evidence="6">
    <location>
        <position position="436"/>
    </location>
</feature>
<keyword evidence="5 6" id="KW-0961">Cell wall biogenesis/degradation</keyword>
<dbReference type="Pfam" id="PF03734">
    <property type="entry name" value="YkuD"/>
    <property type="match status" value="1"/>
</dbReference>
<evidence type="ECO:0000256" key="3">
    <source>
        <dbReference type="ARBA" id="ARBA00022960"/>
    </source>
</evidence>
<sequence>MKKLSKNAKIMMIVIAAFVVAIISIYLIGSKHFSTHFFPGTVINGIDCGEKTVEEVKADLQDKISEYTLTVTERDGKTEEITAEQLDMKYVDDGGVEKLLEEQDAAAWIVSVGNSKAYETSANFTYDKATIDTIMDQMECFQEANVTAPADAYINDNGTSYEIVPEVQGNTLNREKTREALMDAVESGKTGVNFEELDLYEKPAILSTDEAMNTEVAQLNQMTAAHIVYDFKDRQMTVDRDTIRSWLYKGEDGNYALDQEQVAAWVKHMAYETDTFGLEHEFKTSLGPTITLAAGGDYGWVIDKEATTAALIQAVQEGQNITTEPVYLYRGMDRATNDIGNTYVEICITKQTMWCYKDGQLVVETPVVTGNDSTGFQTPSGSVWAIDAKKADAQFKLFNVKVAFWLPFNGDCGIHDLASRTEFGGDIYLTNGSHGCVNTPYDAAEKIFNTVEIGYPVIVYYSTDQVVGPEPTQEVTVG</sequence>
<proteinExistence type="predicted"/>
<dbReference type="RefSeq" id="WP_249328746.1">
    <property type="nucleotide sequence ID" value="NZ_CP060635.1"/>
</dbReference>
<dbReference type="InterPro" id="IPR038063">
    <property type="entry name" value="Transpep_catalytic_dom"/>
</dbReference>
<dbReference type="PROSITE" id="PS52029">
    <property type="entry name" value="LD_TPASE"/>
    <property type="match status" value="1"/>
</dbReference>
<dbReference type="UniPathway" id="UPA00219"/>
<dbReference type="Gene3D" id="3.10.20.800">
    <property type="match status" value="1"/>
</dbReference>
<dbReference type="PANTHER" id="PTHR30582">
    <property type="entry name" value="L,D-TRANSPEPTIDASE"/>
    <property type="match status" value="1"/>
</dbReference>
<keyword evidence="2" id="KW-0808">Transferase</keyword>
<keyword evidence="7" id="KW-1133">Transmembrane helix</keyword>
<dbReference type="Pfam" id="PF12229">
    <property type="entry name" value="PG_binding_4"/>
    <property type="match status" value="2"/>
</dbReference>
<evidence type="ECO:0000256" key="5">
    <source>
        <dbReference type="ARBA" id="ARBA00023316"/>
    </source>
</evidence>
<dbReference type="SUPFAM" id="SSF141523">
    <property type="entry name" value="L,D-transpeptidase catalytic domain-like"/>
    <property type="match status" value="1"/>
</dbReference>
<keyword evidence="10" id="KW-1185">Reference proteome</keyword>
<reference evidence="9 10" key="1">
    <citation type="submission" date="2020-08" db="EMBL/GenBank/DDBJ databases">
        <authorList>
            <person name="Liu C."/>
            <person name="Sun Q."/>
        </authorList>
    </citation>
    <scope>NUCLEOTIDE SEQUENCE [LARGE SCALE GENOMIC DNA]</scope>
    <source>
        <strain evidence="9 10">NSJ-29</strain>
    </source>
</reference>
<dbReference type="Gene3D" id="2.40.440.10">
    <property type="entry name" value="L,D-transpeptidase catalytic domain-like"/>
    <property type="match status" value="1"/>
</dbReference>
<dbReference type="GO" id="GO:0016740">
    <property type="term" value="F:transferase activity"/>
    <property type="evidence" value="ECO:0007669"/>
    <property type="project" value="UniProtKB-KW"/>
</dbReference>
<name>A0A7G9GC86_9FIRM</name>
<protein>
    <submittedName>
        <fullName evidence="9">L,D-transpeptidase/peptidoglycan binding protein</fullName>
    </submittedName>
</protein>
<dbReference type="SUPFAM" id="SSF143985">
    <property type="entry name" value="L,D-transpeptidase pre-catalytic domain-like"/>
    <property type="match status" value="1"/>
</dbReference>
<evidence type="ECO:0000313" key="10">
    <source>
        <dbReference type="Proteomes" id="UP000515860"/>
    </source>
</evidence>
<keyword evidence="7" id="KW-0472">Membrane</keyword>
<gene>
    <name evidence="9" type="ORF">H9Q79_16320</name>
</gene>
<dbReference type="GO" id="GO:0071555">
    <property type="term" value="P:cell wall organization"/>
    <property type="evidence" value="ECO:0007669"/>
    <property type="project" value="UniProtKB-UniRule"/>
</dbReference>
<dbReference type="CDD" id="cd16913">
    <property type="entry name" value="YkuD_like"/>
    <property type="match status" value="1"/>
</dbReference>
<keyword evidence="4 6" id="KW-0573">Peptidoglycan synthesis</keyword>
<organism evidence="9 10">
    <name type="scientific">Wansuia hejianensis</name>
    <dbReference type="NCBI Taxonomy" id="2763667"/>
    <lineage>
        <taxon>Bacteria</taxon>
        <taxon>Bacillati</taxon>
        <taxon>Bacillota</taxon>
        <taxon>Clostridia</taxon>
        <taxon>Lachnospirales</taxon>
        <taxon>Lachnospiraceae</taxon>
        <taxon>Wansuia</taxon>
    </lineage>
</organism>
<dbReference type="EMBL" id="CP060635">
    <property type="protein sequence ID" value="QNM08418.1"/>
    <property type="molecule type" value="Genomic_DNA"/>
</dbReference>
<dbReference type="Proteomes" id="UP000515860">
    <property type="component" value="Chromosome"/>
</dbReference>
<dbReference type="GO" id="GO:0018104">
    <property type="term" value="P:peptidoglycan-protein cross-linking"/>
    <property type="evidence" value="ECO:0007669"/>
    <property type="project" value="TreeGrafter"/>
</dbReference>
<dbReference type="InterPro" id="IPR050979">
    <property type="entry name" value="LD-transpeptidase"/>
</dbReference>
<feature type="domain" description="L,D-TPase catalytic" evidence="8">
    <location>
        <begin position="342"/>
        <end position="460"/>
    </location>
</feature>
<feature type="active site" description="Proton donor/acceptor" evidence="6">
    <location>
        <position position="415"/>
    </location>
</feature>
<keyword evidence="3 6" id="KW-0133">Cell shape</keyword>
<dbReference type="KEGG" id="whj:H9Q79_16320"/>
<dbReference type="GO" id="GO:0008360">
    <property type="term" value="P:regulation of cell shape"/>
    <property type="evidence" value="ECO:0007669"/>
    <property type="project" value="UniProtKB-UniRule"/>
</dbReference>
<dbReference type="PANTHER" id="PTHR30582:SF33">
    <property type="entry name" value="EXPORTED PROTEIN"/>
    <property type="match status" value="1"/>
</dbReference>
<keyword evidence="7" id="KW-0812">Transmembrane</keyword>
<evidence type="ECO:0000256" key="2">
    <source>
        <dbReference type="ARBA" id="ARBA00022679"/>
    </source>
</evidence>